<keyword evidence="2" id="KW-1134">Transmembrane beta strand</keyword>
<feature type="chain" id="PRO_5045531098" evidence="7">
    <location>
        <begin position="27"/>
        <end position="625"/>
    </location>
</feature>
<protein>
    <submittedName>
        <fullName evidence="9">BamA/TamA family outer membrane protein</fullName>
    </submittedName>
</protein>
<dbReference type="Gene3D" id="2.40.160.50">
    <property type="entry name" value="membrane protein fhac: a member of the omp85/tpsb transporter family"/>
    <property type="match status" value="1"/>
</dbReference>
<dbReference type="RefSeq" id="WP_341409832.1">
    <property type="nucleotide sequence ID" value="NZ_JBBUTH010000003.1"/>
</dbReference>
<keyword evidence="5" id="KW-0472">Membrane</keyword>
<keyword evidence="4 7" id="KW-0732">Signal</keyword>
<evidence type="ECO:0000259" key="8">
    <source>
        <dbReference type="Pfam" id="PF01103"/>
    </source>
</evidence>
<dbReference type="PANTHER" id="PTHR12815:SF47">
    <property type="entry name" value="TRANSLOCATION AND ASSEMBLY MODULE SUBUNIT TAMA"/>
    <property type="match status" value="1"/>
</dbReference>
<comment type="caution">
    <text evidence="9">The sequence shown here is derived from an EMBL/GenBank/DDBJ whole genome shotgun (WGS) entry which is preliminary data.</text>
</comment>
<evidence type="ECO:0000256" key="4">
    <source>
        <dbReference type="ARBA" id="ARBA00022729"/>
    </source>
</evidence>
<evidence type="ECO:0000313" key="9">
    <source>
        <dbReference type="EMBL" id="MEK8050164.1"/>
    </source>
</evidence>
<comment type="subcellular location">
    <subcellularLocation>
        <location evidence="1">Membrane</location>
    </subcellularLocation>
</comment>
<dbReference type="PANTHER" id="PTHR12815">
    <property type="entry name" value="SORTING AND ASSEMBLY MACHINERY SAMM50 PROTEIN FAMILY MEMBER"/>
    <property type="match status" value="1"/>
</dbReference>
<dbReference type="Proteomes" id="UP001365405">
    <property type="component" value="Unassembled WGS sequence"/>
</dbReference>
<evidence type="ECO:0000256" key="3">
    <source>
        <dbReference type="ARBA" id="ARBA00022692"/>
    </source>
</evidence>
<dbReference type="EMBL" id="JBBUTH010000003">
    <property type="protein sequence ID" value="MEK8050164.1"/>
    <property type="molecule type" value="Genomic_DNA"/>
</dbReference>
<keyword evidence="3" id="KW-0812">Transmembrane</keyword>
<dbReference type="Pfam" id="PF01103">
    <property type="entry name" value="Omp85"/>
    <property type="match status" value="1"/>
</dbReference>
<evidence type="ECO:0000256" key="6">
    <source>
        <dbReference type="ARBA" id="ARBA00023237"/>
    </source>
</evidence>
<evidence type="ECO:0000313" key="10">
    <source>
        <dbReference type="Proteomes" id="UP001365405"/>
    </source>
</evidence>
<feature type="signal peptide" evidence="7">
    <location>
        <begin position="1"/>
        <end position="26"/>
    </location>
</feature>
<evidence type="ECO:0000256" key="5">
    <source>
        <dbReference type="ARBA" id="ARBA00023136"/>
    </source>
</evidence>
<sequence length="625" mass="66541">MRSGPLSCWFARLRAAALLLGVAAVASGCALLPPVGSPGATATTPTTPSAMRTASAPASSVRVLVDAPSELKPLLERHLDLSRLQDLPDDETLGAAEWARLIAATPAQVRELLQTEGYFDPVVQVQRGDTAAHVQLRVQPGPRVRVAGLTLAFEGELSQRLEAGDTDAQALRRALDEVARPLGDAAFRNPAWADAKQALVGRLRAAGYAGAALNGSSADIDTAALTARLYVVLDSGPLFRAGPVQVKGLDAHDEATVGYLAGFGAGTPLTEARLLAYQERLLQTGLFDTVSVSFDPNPAHAAAAPVLVRVAEKPLQQATVGVGYSANTGPRATLEHTHRRLFGSALTLHDKVEWGRDSQTWSGDLLTHPAQGFYRNLLGVQIERVRSDTDIVLSQRLRLGRTQDTPRFERTLFAELLRSRQSDAAGVSTAEALSGNAHFVWRELDSITLPTRGYSLSLQTGAGQARADSGDGPFGRLYARLTGYHPLGAQWYGQARVEAGGVIKREAQVVPDALGFRAGGDDSVRGYAYRSLAPVDASGNTLSGTLLLTGSVELARPISAALPAVWGAVFVDAGRAVDHWRDYSAAWGYGVGVRWRSPIGPLRADLAYGQELRKLRLHMSVGIAF</sequence>
<accession>A0ABU9CHF5</accession>
<gene>
    <name evidence="9" type="ORF">AACH10_07935</name>
</gene>
<dbReference type="Gene3D" id="3.10.20.310">
    <property type="entry name" value="membrane protein fhac"/>
    <property type="match status" value="2"/>
</dbReference>
<keyword evidence="10" id="KW-1185">Reference proteome</keyword>
<dbReference type="PROSITE" id="PS51257">
    <property type="entry name" value="PROKAR_LIPOPROTEIN"/>
    <property type="match status" value="1"/>
</dbReference>
<organism evidence="9 10">
    <name type="scientific">Pseudaquabacterium inlustre</name>
    <dbReference type="NCBI Taxonomy" id="2984192"/>
    <lineage>
        <taxon>Bacteria</taxon>
        <taxon>Pseudomonadati</taxon>
        <taxon>Pseudomonadota</taxon>
        <taxon>Betaproteobacteria</taxon>
        <taxon>Burkholderiales</taxon>
        <taxon>Sphaerotilaceae</taxon>
        <taxon>Pseudaquabacterium</taxon>
    </lineage>
</organism>
<feature type="domain" description="Bacterial surface antigen (D15)" evidence="8">
    <location>
        <begin position="423"/>
        <end position="625"/>
    </location>
</feature>
<reference evidence="9 10" key="1">
    <citation type="submission" date="2024-04" db="EMBL/GenBank/DDBJ databases">
        <title>Novel species of the genus Ideonella isolated from streams.</title>
        <authorList>
            <person name="Lu H."/>
        </authorList>
    </citation>
    <scope>NUCLEOTIDE SEQUENCE [LARGE SCALE GENOMIC DNA]</scope>
    <source>
        <strain evidence="9 10">DXS22W</strain>
    </source>
</reference>
<dbReference type="InterPro" id="IPR039910">
    <property type="entry name" value="D15-like"/>
</dbReference>
<keyword evidence="6" id="KW-0998">Cell outer membrane</keyword>
<name>A0ABU9CHF5_9BURK</name>
<evidence type="ECO:0000256" key="1">
    <source>
        <dbReference type="ARBA" id="ARBA00004370"/>
    </source>
</evidence>
<dbReference type="InterPro" id="IPR000184">
    <property type="entry name" value="Bac_surfAg_D15"/>
</dbReference>
<evidence type="ECO:0000256" key="2">
    <source>
        <dbReference type="ARBA" id="ARBA00022452"/>
    </source>
</evidence>
<proteinExistence type="predicted"/>
<evidence type="ECO:0000256" key="7">
    <source>
        <dbReference type="SAM" id="SignalP"/>
    </source>
</evidence>